<protein>
    <submittedName>
        <fullName evidence="1">Actin-like protein arp8</fullName>
    </submittedName>
</protein>
<evidence type="ECO:0000313" key="2">
    <source>
        <dbReference type="Proteomes" id="UP000253551"/>
    </source>
</evidence>
<dbReference type="OrthoDB" id="5572108at2759"/>
<reference evidence="1 2" key="1">
    <citation type="journal article" date="2018" name="G3 (Bethesda)">
        <title>Phylogenetic and Phylogenomic Definition of Rhizopus Species.</title>
        <authorList>
            <person name="Gryganskyi A.P."/>
            <person name="Golan J."/>
            <person name="Dolatabadi S."/>
            <person name="Mondo S."/>
            <person name="Robb S."/>
            <person name="Idnurm A."/>
            <person name="Muszewska A."/>
            <person name="Steczkiewicz K."/>
            <person name="Masonjones S."/>
            <person name="Liao H.L."/>
            <person name="Gajdeczka M.T."/>
            <person name="Anike F."/>
            <person name="Vuek A."/>
            <person name="Anishchenko I.M."/>
            <person name="Voigt K."/>
            <person name="de Hoog G.S."/>
            <person name="Smith M.E."/>
            <person name="Heitman J."/>
            <person name="Vilgalys R."/>
            <person name="Stajich J.E."/>
        </authorList>
    </citation>
    <scope>NUCLEOTIDE SEQUENCE [LARGE SCALE GENOMIC DNA]</scope>
    <source>
        <strain evidence="1 2">LSU 92-RS-03</strain>
    </source>
</reference>
<dbReference type="InterPro" id="IPR043129">
    <property type="entry name" value="ATPase_NBD"/>
</dbReference>
<dbReference type="PANTHER" id="PTHR11937">
    <property type="entry name" value="ACTIN"/>
    <property type="match status" value="1"/>
</dbReference>
<sequence length="282" mass="31634">NYNVVLVVPDLFDRDQLCALTSLLLTHMKFKAVIVQQESACATYGAGVSTAVVVDVGAQRTNITCIEDGVCQVDSRMSIAMGGDDVTETFATLLKNSQFPYNNVDLSFPFDWRLFEELKEKWCTMNEAEVSIQVYDFFVRTPFVQTTKYQCKVYEEVFLAPLCLLYPNVLNPKEIKWPHREVGDDSLPAKNKIKSYPVDVAIAESIQIASNGSEEKLKRYFTSIILVGGGGKIVNFSKVLEDRVLSTIIAQQSFIERVEILPAPRELDPEVIVWKGATVMNV</sequence>
<dbReference type="EMBL" id="PJQM01005259">
    <property type="protein sequence ID" value="RCH82038.1"/>
    <property type="molecule type" value="Genomic_DNA"/>
</dbReference>
<organism evidence="1 2">
    <name type="scientific">Rhizopus stolonifer</name>
    <name type="common">Rhizopus nigricans</name>
    <dbReference type="NCBI Taxonomy" id="4846"/>
    <lineage>
        <taxon>Eukaryota</taxon>
        <taxon>Fungi</taxon>
        <taxon>Fungi incertae sedis</taxon>
        <taxon>Mucoromycota</taxon>
        <taxon>Mucoromycotina</taxon>
        <taxon>Mucoromycetes</taxon>
        <taxon>Mucorales</taxon>
        <taxon>Mucorineae</taxon>
        <taxon>Rhizopodaceae</taxon>
        <taxon>Rhizopus</taxon>
    </lineage>
</organism>
<dbReference type="CDD" id="cd10206">
    <property type="entry name" value="ASKHA_NBD_Arp8-like"/>
    <property type="match status" value="1"/>
</dbReference>
<evidence type="ECO:0000313" key="1">
    <source>
        <dbReference type="EMBL" id="RCH82038.1"/>
    </source>
</evidence>
<dbReference type="InterPro" id="IPR004000">
    <property type="entry name" value="Actin"/>
</dbReference>
<gene>
    <name evidence="1" type="primary">ARP8_2</name>
    <name evidence="1" type="ORF">CU098_007814</name>
</gene>
<dbReference type="Pfam" id="PF00022">
    <property type="entry name" value="Actin"/>
    <property type="match status" value="1"/>
</dbReference>
<dbReference type="Gene3D" id="3.90.640.10">
    <property type="entry name" value="Actin, Chain A, domain 4"/>
    <property type="match status" value="1"/>
</dbReference>
<dbReference type="AlphaFoldDB" id="A0A367IWI3"/>
<feature type="non-terminal residue" evidence="1">
    <location>
        <position position="1"/>
    </location>
</feature>
<name>A0A367IWI3_RHIST</name>
<dbReference type="Gene3D" id="3.30.420.40">
    <property type="match status" value="2"/>
</dbReference>
<accession>A0A367IWI3</accession>
<keyword evidence="2" id="KW-1185">Reference proteome</keyword>
<proteinExistence type="predicted"/>
<dbReference type="STRING" id="4846.A0A367IWI3"/>
<dbReference type="Proteomes" id="UP000253551">
    <property type="component" value="Unassembled WGS sequence"/>
</dbReference>
<comment type="caution">
    <text evidence="1">The sequence shown here is derived from an EMBL/GenBank/DDBJ whole genome shotgun (WGS) entry which is preliminary data.</text>
</comment>
<dbReference type="SUPFAM" id="SSF53067">
    <property type="entry name" value="Actin-like ATPase domain"/>
    <property type="match status" value="1"/>
</dbReference>